<name>A7VWK2_9FIRM</name>
<dbReference type="HOGENOM" id="CLU_3042042_0_0_9"/>
<dbReference type="EMBL" id="ABCB02000020">
    <property type="protein sequence ID" value="EDO60149.1"/>
    <property type="molecule type" value="Genomic_DNA"/>
</dbReference>
<reference evidence="1 2" key="1">
    <citation type="submission" date="2007-08" db="EMBL/GenBank/DDBJ databases">
        <title>Draft genome sequence of Clostridium leptum (DSM 753).</title>
        <authorList>
            <person name="Sudarsanam P."/>
            <person name="Ley R."/>
            <person name="Guruge J."/>
            <person name="Turnbaugh P.J."/>
            <person name="Mahowald M."/>
            <person name="Liep D."/>
            <person name="Gordon J."/>
        </authorList>
    </citation>
    <scope>NUCLEOTIDE SEQUENCE [LARGE SCALE GENOMIC DNA]</scope>
    <source>
        <strain evidence="1 2">DSM 753</strain>
    </source>
</reference>
<evidence type="ECO:0000313" key="1">
    <source>
        <dbReference type="EMBL" id="EDO60149.1"/>
    </source>
</evidence>
<gene>
    <name evidence="1" type="ORF">CLOLEP_02967</name>
</gene>
<dbReference type="AlphaFoldDB" id="A7VWK2"/>
<protein>
    <submittedName>
        <fullName evidence="1">Uncharacterized protein</fullName>
    </submittedName>
</protein>
<organism evidence="1 2">
    <name type="scientific">[Clostridium] leptum DSM 753</name>
    <dbReference type="NCBI Taxonomy" id="428125"/>
    <lineage>
        <taxon>Bacteria</taxon>
        <taxon>Bacillati</taxon>
        <taxon>Bacillota</taxon>
        <taxon>Clostridia</taxon>
        <taxon>Eubacteriales</taxon>
        <taxon>Oscillospiraceae</taxon>
        <taxon>Oscillospiraceae incertae sedis</taxon>
    </lineage>
</organism>
<proteinExistence type="predicted"/>
<accession>A7VWK2</accession>
<sequence length="54" mass="6327">MQQCRKIKNPVVSEWKKASRRGRRLEIGKAVSGTWFCRRLGSQRRGKEVLLLTQ</sequence>
<reference evidence="1 2" key="2">
    <citation type="submission" date="2007-08" db="EMBL/GenBank/DDBJ databases">
        <authorList>
            <person name="Fulton L."/>
            <person name="Clifton S."/>
            <person name="Fulton B."/>
            <person name="Xu J."/>
            <person name="Minx P."/>
            <person name="Pepin K.H."/>
            <person name="Johnson M."/>
            <person name="Thiruvilangam P."/>
            <person name="Bhonagiri V."/>
            <person name="Nash W.E."/>
            <person name="Wang C."/>
            <person name="Mardis E.R."/>
            <person name="Wilson R.K."/>
        </authorList>
    </citation>
    <scope>NUCLEOTIDE SEQUENCE [LARGE SCALE GENOMIC DNA]</scope>
    <source>
        <strain evidence="1 2">DSM 753</strain>
    </source>
</reference>
<dbReference type="Proteomes" id="UP000003490">
    <property type="component" value="Unassembled WGS sequence"/>
</dbReference>
<comment type="caution">
    <text evidence="1">The sequence shown here is derived from an EMBL/GenBank/DDBJ whole genome shotgun (WGS) entry which is preliminary data.</text>
</comment>
<evidence type="ECO:0000313" key="2">
    <source>
        <dbReference type="Proteomes" id="UP000003490"/>
    </source>
</evidence>